<feature type="domain" description="RiboL-PSP-HEPN" evidence="1">
    <location>
        <begin position="12"/>
        <end position="192"/>
    </location>
</feature>
<protein>
    <recommendedName>
        <fullName evidence="1">RiboL-PSP-HEPN domain-containing protein</fullName>
    </recommendedName>
</protein>
<reference evidence="2 3" key="1">
    <citation type="submission" date="2019-07" db="EMBL/GenBank/DDBJ databases">
        <title>Whole genome shotgun sequence of Halomonas variabilis NBRC 102410.</title>
        <authorList>
            <person name="Hosoyama A."/>
            <person name="Uohara A."/>
            <person name="Ohji S."/>
            <person name="Ichikawa N."/>
        </authorList>
    </citation>
    <scope>NUCLEOTIDE SEQUENCE [LARGE SCALE GENOMIC DNA]</scope>
    <source>
        <strain evidence="2 3">NBRC 102410</strain>
    </source>
</reference>
<dbReference type="EMBL" id="BJXV01000014">
    <property type="protein sequence ID" value="GEN28884.1"/>
    <property type="molecule type" value="Genomic_DNA"/>
</dbReference>
<keyword evidence="3" id="KW-1185">Reference proteome</keyword>
<proteinExistence type="predicted"/>
<dbReference type="AlphaFoldDB" id="A0A511UQL2"/>
<name>A0A511UQL2_9GAMM</name>
<sequence length="207" mass="23735">MAHKVVEEIVENNSWRDGEFAKFKKIAISTDESLWCRMCIPMIYAHWEGFVVSSLKALISHLNTLELHPENIPTKLVVVGLGESYKTLSGKQSFDQRIDFTEKFKLLYKNSIKFNSKINTRSNLKSDVLKELCEMFGFNHRAFSDKMSDIDRLVSIRNSIAHGENSIVPDMANVIKYIDSVNAAMDILVKEIDLFLVNEEFLLKEIA</sequence>
<evidence type="ECO:0000259" key="1">
    <source>
        <dbReference type="Pfam" id="PF18735"/>
    </source>
</evidence>
<accession>A0A511UQL2</accession>
<comment type="caution">
    <text evidence="2">The sequence shown here is derived from an EMBL/GenBank/DDBJ whole genome shotgun (WGS) entry which is preliminary data.</text>
</comment>
<dbReference type="OrthoDB" id="4111339at2"/>
<gene>
    <name evidence="2" type="ORF">HVA01_25300</name>
</gene>
<organism evidence="2 3">
    <name type="scientific">Halovibrio variabilis</name>
    <dbReference type="NCBI Taxonomy" id="31910"/>
    <lineage>
        <taxon>Bacteria</taxon>
        <taxon>Pseudomonadati</taxon>
        <taxon>Pseudomonadota</taxon>
        <taxon>Gammaproteobacteria</taxon>
        <taxon>Oceanospirillales</taxon>
        <taxon>Halomonadaceae</taxon>
        <taxon>Halovibrio</taxon>
    </lineage>
</organism>
<dbReference type="RefSeq" id="WP_146875808.1">
    <property type="nucleotide sequence ID" value="NZ_BJXV01000014.1"/>
</dbReference>
<dbReference type="Proteomes" id="UP000321303">
    <property type="component" value="Unassembled WGS sequence"/>
</dbReference>
<evidence type="ECO:0000313" key="3">
    <source>
        <dbReference type="Proteomes" id="UP000321303"/>
    </source>
</evidence>
<evidence type="ECO:0000313" key="2">
    <source>
        <dbReference type="EMBL" id="GEN28884.1"/>
    </source>
</evidence>
<dbReference type="InterPro" id="IPR041519">
    <property type="entry name" value="HEPN_RiboL-PSP"/>
</dbReference>
<dbReference type="Pfam" id="PF18735">
    <property type="entry name" value="HEPN_RiboL-PSP"/>
    <property type="match status" value="1"/>
</dbReference>